<keyword evidence="5" id="KW-0804">Transcription</keyword>
<protein>
    <submittedName>
        <fullName evidence="7">Sigma54 specific transcriptional regulator, flagellar regulatory protein A</fullName>
    </submittedName>
</protein>
<dbReference type="Gene3D" id="3.40.50.2300">
    <property type="match status" value="1"/>
</dbReference>
<dbReference type="InterPro" id="IPR003593">
    <property type="entry name" value="AAA+_ATPase"/>
</dbReference>
<evidence type="ECO:0000256" key="4">
    <source>
        <dbReference type="ARBA" id="ARBA00023125"/>
    </source>
</evidence>
<dbReference type="Gene3D" id="1.10.8.60">
    <property type="match status" value="1"/>
</dbReference>
<dbReference type="PANTHER" id="PTHR32071:SF117">
    <property type="entry name" value="PTS-DEPENDENT DIHYDROXYACETONE KINASE OPERON REGULATORY PROTEIN-RELATED"/>
    <property type="match status" value="1"/>
</dbReference>
<dbReference type="InterPro" id="IPR011006">
    <property type="entry name" value="CheY-like_superfamily"/>
</dbReference>
<dbReference type="InterPro" id="IPR002078">
    <property type="entry name" value="Sigma_54_int"/>
</dbReference>
<dbReference type="FunFam" id="3.40.50.300:FF:000006">
    <property type="entry name" value="DNA-binding transcriptional regulator NtrC"/>
    <property type="match status" value="1"/>
</dbReference>
<keyword evidence="1" id="KW-0547">Nucleotide-binding</keyword>
<dbReference type="PROSITE" id="PS00688">
    <property type="entry name" value="SIGMA54_INTERACT_3"/>
    <property type="match status" value="1"/>
</dbReference>
<evidence type="ECO:0000313" key="8">
    <source>
        <dbReference type="Proteomes" id="UP000254033"/>
    </source>
</evidence>
<keyword evidence="7" id="KW-0969">Cilium</keyword>
<dbReference type="GO" id="GO:0006355">
    <property type="term" value="P:regulation of DNA-templated transcription"/>
    <property type="evidence" value="ECO:0007669"/>
    <property type="project" value="InterPro"/>
</dbReference>
<keyword evidence="7" id="KW-0282">Flagellum</keyword>
<gene>
    <name evidence="7" type="primary">zraR</name>
    <name evidence="7" type="ORF">NCTC11978_02037</name>
</gene>
<dbReference type="PROSITE" id="PS00676">
    <property type="entry name" value="SIGMA54_INTERACT_2"/>
    <property type="match status" value="1"/>
</dbReference>
<keyword evidence="3" id="KW-0805">Transcription regulation</keyword>
<name>A0A378IUF9_9GAMM</name>
<dbReference type="Pfam" id="PF06490">
    <property type="entry name" value="FleQ"/>
    <property type="match status" value="1"/>
</dbReference>
<dbReference type="Pfam" id="PF00158">
    <property type="entry name" value="Sigma54_activat"/>
    <property type="match status" value="1"/>
</dbReference>
<proteinExistence type="predicted"/>
<dbReference type="InterPro" id="IPR009057">
    <property type="entry name" value="Homeodomain-like_sf"/>
</dbReference>
<evidence type="ECO:0000256" key="1">
    <source>
        <dbReference type="ARBA" id="ARBA00022741"/>
    </source>
</evidence>
<dbReference type="InterPro" id="IPR027417">
    <property type="entry name" value="P-loop_NTPase"/>
</dbReference>
<evidence type="ECO:0000256" key="3">
    <source>
        <dbReference type="ARBA" id="ARBA00023015"/>
    </source>
</evidence>
<dbReference type="CDD" id="cd00009">
    <property type="entry name" value="AAA"/>
    <property type="match status" value="1"/>
</dbReference>
<dbReference type="Pfam" id="PF02954">
    <property type="entry name" value="HTH_8"/>
    <property type="match status" value="1"/>
</dbReference>
<dbReference type="InterPro" id="IPR002197">
    <property type="entry name" value="HTH_Fis"/>
</dbReference>
<dbReference type="PANTHER" id="PTHR32071">
    <property type="entry name" value="TRANSCRIPTIONAL REGULATORY PROTEIN"/>
    <property type="match status" value="1"/>
</dbReference>
<dbReference type="Gene3D" id="1.10.10.60">
    <property type="entry name" value="Homeodomain-like"/>
    <property type="match status" value="1"/>
</dbReference>
<keyword evidence="2" id="KW-0067">ATP-binding</keyword>
<dbReference type="SMART" id="SM00382">
    <property type="entry name" value="AAA"/>
    <property type="match status" value="1"/>
</dbReference>
<organism evidence="7 8">
    <name type="scientific">Legionella feeleii</name>
    <dbReference type="NCBI Taxonomy" id="453"/>
    <lineage>
        <taxon>Bacteria</taxon>
        <taxon>Pseudomonadati</taxon>
        <taxon>Pseudomonadota</taxon>
        <taxon>Gammaproteobacteria</taxon>
        <taxon>Legionellales</taxon>
        <taxon>Legionellaceae</taxon>
        <taxon>Legionella</taxon>
    </lineage>
</organism>
<dbReference type="GO" id="GO:0043565">
    <property type="term" value="F:sequence-specific DNA binding"/>
    <property type="evidence" value="ECO:0007669"/>
    <property type="project" value="InterPro"/>
</dbReference>
<dbReference type="Proteomes" id="UP000254033">
    <property type="component" value="Unassembled WGS sequence"/>
</dbReference>
<dbReference type="Pfam" id="PF25601">
    <property type="entry name" value="AAA_lid_14"/>
    <property type="match status" value="1"/>
</dbReference>
<dbReference type="InterPro" id="IPR025944">
    <property type="entry name" value="Sigma_54_int_dom_CS"/>
</dbReference>
<dbReference type="SUPFAM" id="SSF52172">
    <property type="entry name" value="CheY-like"/>
    <property type="match status" value="1"/>
</dbReference>
<reference evidence="7 8" key="1">
    <citation type="submission" date="2018-06" db="EMBL/GenBank/DDBJ databases">
        <authorList>
            <consortium name="Pathogen Informatics"/>
            <person name="Doyle S."/>
        </authorList>
    </citation>
    <scope>NUCLEOTIDE SEQUENCE [LARGE SCALE GENOMIC DNA]</scope>
    <source>
        <strain evidence="7 8">NCTC11978</strain>
    </source>
</reference>
<dbReference type="GO" id="GO:0005524">
    <property type="term" value="F:ATP binding"/>
    <property type="evidence" value="ECO:0007669"/>
    <property type="project" value="UniProtKB-KW"/>
</dbReference>
<dbReference type="SUPFAM" id="SSF46689">
    <property type="entry name" value="Homeodomain-like"/>
    <property type="match status" value="1"/>
</dbReference>
<dbReference type="InterPro" id="IPR058031">
    <property type="entry name" value="AAA_lid_NorR"/>
</dbReference>
<evidence type="ECO:0000256" key="2">
    <source>
        <dbReference type="ARBA" id="ARBA00022840"/>
    </source>
</evidence>
<keyword evidence="7" id="KW-0966">Cell projection</keyword>
<dbReference type="PROSITE" id="PS00675">
    <property type="entry name" value="SIGMA54_INTERACT_1"/>
    <property type="match status" value="1"/>
</dbReference>
<evidence type="ECO:0000259" key="6">
    <source>
        <dbReference type="PROSITE" id="PS50045"/>
    </source>
</evidence>
<dbReference type="EMBL" id="UGNY01000001">
    <property type="protein sequence ID" value="STX38847.1"/>
    <property type="molecule type" value="Genomic_DNA"/>
</dbReference>
<dbReference type="AlphaFoldDB" id="A0A378IUF9"/>
<dbReference type="PRINTS" id="PR01590">
    <property type="entry name" value="HTHFIS"/>
</dbReference>
<dbReference type="PROSITE" id="PS50045">
    <property type="entry name" value="SIGMA54_INTERACT_4"/>
    <property type="match status" value="1"/>
</dbReference>
<dbReference type="SUPFAM" id="SSF52540">
    <property type="entry name" value="P-loop containing nucleoside triphosphate hydrolases"/>
    <property type="match status" value="1"/>
</dbReference>
<dbReference type="InterPro" id="IPR025662">
    <property type="entry name" value="Sigma_54_int_dom_ATP-bd_1"/>
</dbReference>
<sequence length="471" mass="52958">MSNNEAIYIIDDNEERCHKLSTILSFVGETCFHANYSNWQSQSYENAQAIVAGVRSSYNDTIEFLDELGTNAPKLPVILVDSPIPESRYYTKNVLANLCFPFSYAQMLEALHKCQIAQEIASAQASHEKRTSLFRSLVGNSDSIRQVRRLIEQVANTEASVLLLGESGTGKEVVARNIHALSSRHSKPFIPINCGAIPAELLESELFGHEKGAFTGAITSRQGRFELANGGTLFLDEIGDMPLAMQVKLLRVLQERCFERVGSNRSVEVNVRIIAATHRNLEQAIEEGKFREDLFYRLNVFPIDMPPLRARREDLPLLVNELIARIEGENRPSVRIMPGALEALSRYQWPGNVRELANLVERLSILFPNGIVDIDDLPRRFKTDNNFPITNTAVSGNERESLLEMVSQEQAFSGDGIDLKEHLVKTELALISQALDESDWVVAHAASYLNMRRTTLVEKMRKYGLTRPERA</sequence>
<feature type="domain" description="Sigma-54 factor interaction" evidence="6">
    <location>
        <begin position="137"/>
        <end position="365"/>
    </location>
</feature>
<keyword evidence="4" id="KW-0238">DNA-binding</keyword>
<dbReference type="Gene3D" id="3.40.50.300">
    <property type="entry name" value="P-loop containing nucleotide triphosphate hydrolases"/>
    <property type="match status" value="1"/>
</dbReference>
<accession>A0A378IUF9</accession>
<evidence type="ECO:0000313" key="7">
    <source>
        <dbReference type="EMBL" id="STX38847.1"/>
    </source>
</evidence>
<dbReference type="RefSeq" id="WP_115175506.1">
    <property type="nucleotide sequence ID" value="NZ_UGNY01000001.1"/>
</dbReference>
<evidence type="ECO:0000256" key="5">
    <source>
        <dbReference type="ARBA" id="ARBA00023163"/>
    </source>
</evidence>
<dbReference type="InterPro" id="IPR010518">
    <property type="entry name" value="FleQ"/>
</dbReference>
<dbReference type="InterPro" id="IPR025943">
    <property type="entry name" value="Sigma_54_int_dom_ATP-bd_2"/>
</dbReference>